<dbReference type="GeneID" id="43638216"/>
<dbReference type="RefSeq" id="XP_031915861.1">
    <property type="nucleotide sequence ID" value="XM_032054006.1"/>
</dbReference>
<keyword evidence="3" id="KW-1185">Reference proteome</keyword>
<feature type="transmembrane region" description="Helical" evidence="1">
    <location>
        <begin position="20"/>
        <end position="40"/>
    </location>
</feature>
<accession>A0A5N6SYP0</accession>
<evidence type="ECO:0000313" key="2">
    <source>
        <dbReference type="EMBL" id="KAE8139798.1"/>
    </source>
</evidence>
<keyword evidence="1" id="KW-0812">Transmembrane</keyword>
<keyword evidence="1" id="KW-1133">Transmembrane helix</keyword>
<gene>
    <name evidence="2" type="ORF">BDV38DRAFT_241221</name>
</gene>
<dbReference type="Proteomes" id="UP000325672">
    <property type="component" value="Unassembled WGS sequence"/>
</dbReference>
<evidence type="ECO:0000256" key="1">
    <source>
        <dbReference type="SAM" id="Phobius"/>
    </source>
</evidence>
<dbReference type="AlphaFoldDB" id="A0A5N6SYP0"/>
<reference evidence="2 3" key="1">
    <citation type="submission" date="2019-04" db="EMBL/GenBank/DDBJ databases">
        <title>Friends and foes A comparative genomics study of 23 Aspergillus species from section Flavi.</title>
        <authorList>
            <consortium name="DOE Joint Genome Institute"/>
            <person name="Kjaerbolling I."/>
            <person name="Vesth T."/>
            <person name="Frisvad J.C."/>
            <person name="Nybo J.L."/>
            <person name="Theobald S."/>
            <person name="Kildgaard S."/>
            <person name="Isbrandt T."/>
            <person name="Kuo A."/>
            <person name="Sato A."/>
            <person name="Lyhne E.K."/>
            <person name="Kogle M.E."/>
            <person name="Wiebenga A."/>
            <person name="Kun R.S."/>
            <person name="Lubbers R.J."/>
            <person name="Makela M.R."/>
            <person name="Barry K."/>
            <person name="Chovatia M."/>
            <person name="Clum A."/>
            <person name="Daum C."/>
            <person name="Haridas S."/>
            <person name="He G."/>
            <person name="LaButti K."/>
            <person name="Lipzen A."/>
            <person name="Mondo S."/>
            <person name="Riley R."/>
            <person name="Salamov A."/>
            <person name="Simmons B.A."/>
            <person name="Magnuson J.K."/>
            <person name="Henrissat B."/>
            <person name="Mortensen U.H."/>
            <person name="Larsen T.O."/>
            <person name="Devries R.P."/>
            <person name="Grigoriev I.V."/>
            <person name="Machida M."/>
            <person name="Baker S.E."/>
            <person name="Andersen M.R."/>
        </authorList>
    </citation>
    <scope>NUCLEOTIDE SEQUENCE [LARGE SCALE GENOMIC DNA]</scope>
    <source>
        <strain evidence="2 3">CBS 117625</strain>
    </source>
</reference>
<keyword evidence="1" id="KW-0472">Membrane</keyword>
<protein>
    <submittedName>
        <fullName evidence="2">Uncharacterized protein</fullName>
    </submittedName>
</protein>
<organism evidence="2 3">
    <name type="scientific">Aspergillus pseudotamarii</name>
    <dbReference type="NCBI Taxonomy" id="132259"/>
    <lineage>
        <taxon>Eukaryota</taxon>
        <taxon>Fungi</taxon>
        <taxon>Dikarya</taxon>
        <taxon>Ascomycota</taxon>
        <taxon>Pezizomycotina</taxon>
        <taxon>Eurotiomycetes</taxon>
        <taxon>Eurotiomycetidae</taxon>
        <taxon>Eurotiales</taxon>
        <taxon>Aspergillaceae</taxon>
        <taxon>Aspergillus</taxon>
        <taxon>Aspergillus subgen. Circumdati</taxon>
    </lineage>
</organism>
<name>A0A5N6SYP0_ASPPS</name>
<sequence length="92" mass="10764">MHLGWRSRSRPLSLRWSFAILNLLGLFPGSHYSVFVKVINLTFVGRFKRRVPEAPVVRLPQWRWIQIVNALCDTTLYNHPLSTYNRGLVLES</sequence>
<proteinExistence type="predicted"/>
<evidence type="ECO:0000313" key="3">
    <source>
        <dbReference type="Proteomes" id="UP000325672"/>
    </source>
</evidence>
<dbReference type="EMBL" id="ML743564">
    <property type="protein sequence ID" value="KAE8139798.1"/>
    <property type="molecule type" value="Genomic_DNA"/>
</dbReference>